<dbReference type="InterPro" id="IPR010998">
    <property type="entry name" value="Integrase_recombinase_N"/>
</dbReference>
<sequence>MMTFAAFTHQWIQELNRSGKFLVADNREVTLHSFLQFLDKDDLSFDEIDEELVKKYESWLYDRGLKHSTVVFYLAQLCTIFRQAVKEGETVRRNPFRLVNKATVPKQNRTLLTREELQRLRHFDFSGISASQAYARDLFFFSIYAHGMSFTDIAFLRKSDLKDGMLTYISHTWGNPTRTVCWDPQMQEIAARYPSETSYIFPFVTTRSRKEALRKVIQQRQNVTRNLKKIAVRCNLSVVPTFLMTRDLYIQLVQQASVSDLI</sequence>
<dbReference type="InterPro" id="IPR013762">
    <property type="entry name" value="Integrase-like_cat_sf"/>
</dbReference>
<organism evidence="6 7">
    <name type="scientific">Segatella cerevisiae</name>
    <dbReference type="NCBI Taxonomy" id="2053716"/>
    <lineage>
        <taxon>Bacteria</taxon>
        <taxon>Pseudomonadati</taxon>
        <taxon>Bacteroidota</taxon>
        <taxon>Bacteroidia</taxon>
        <taxon>Bacteroidales</taxon>
        <taxon>Prevotellaceae</taxon>
        <taxon>Segatella</taxon>
    </lineage>
</organism>
<dbReference type="Proteomes" id="UP001204015">
    <property type="component" value="Unassembled WGS sequence"/>
</dbReference>
<dbReference type="RefSeq" id="WP_252761306.1">
    <property type="nucleotide sequence ID" value="NZ_JAMXLY010000033.1"/>
</dbReference>
<accession>A0ABT1C022</accession>
<name>A0ABT1C022_9BACT</name>
<keyword evidence="1" id="KW-0229">DNA integration</keyword>
<evidence type="ECO:0000313" key="6">
    <source>
        <dbReference type="EMBL" id="MCO6025948.1"/>
    </source>
</evidence>
<dbReference type="Gene3D" id="1.10.150.130">
    <property type="match status" value="1"/>
</dbReference>
<dbReference type="InterPro" id="IPR044068">
    <property type="entry name" value="CB"/>
</dbReference>
<dbReference type="InterPro" id="IPR050090">
    <property type="entry name" value="Tyrosine_recombinase_XerCD"/>
</dbReference>
<dbReference type="SUPFAM" id="SSF56349">
    <property type="entry name" value="DNA breaking-rejoining enzymes"/>
    <property type="match status" value="1"/>
</dbReference>
<dbReference type="Pfam" id="PF13102">
    <property type="entry name" value="Phage_int_SAM_5"/>
    <property type="match status" value="1"/>
</dbReference>
<protein>
    <submittedName>
        <fullName evidence="6">Site-specific integrase</fullName>
    </submittedName>
</protein>
<dbReference type="PANTHER" id="PTHR30349:SF64">
    <property type="entry name" value="PROPHAGE INTEGRASE INTD-RELATED"/>
    <property type="match status" value="1"/>
</dbReference>
<evidence type="ECO:0000259" key="5">
    <source>
        <dbReference type="PROSITE" id="PS51900"/>
    </source>
</evidence>
<dbReference type="EMBL" id="JAMXLY010000033">
    <property type="protein sequence ID" value="MCO6025948.1"/>
    <property type="molecule type" value="Genomic_DNA"/>
</dbReference>
<evidence type="ECO:0000256" key="2">
    <source>
        <dbReference type="ARBA" id="ARBA00023125"/>
    </source>
</evidence>
<dbReference type="InterPro" id="IPR011010">
    <property type="entry name" value="DNA_brk_join_enz"/>
</dbReference>
<dbReference type="Gene3D" id="1.10.443.10">
    <property type="entry name" value="Intergrase catalytic core"/>
    <property type="match status" value="1"/>
</dbReference>
<evidence type="ECO:0000313" key="7">
    <source>
        <dbReference type="Proteomes" id="UP001204015"/>
    </source>
</evidence>
<keyword evidence="3" id="KW-0233">DNA recombination</keyword>
<evidence type="ECO:0000256" key="3">
    <source>
        <dbReference type="ARBA" id="ARBA00023172"/>
    </source>
</evidence>
<comment type="caution">
    <text evidence="6">The sequence shown here is derived from an EMBL/GenBank/DDBJ whole genome shotgun (WGS) entry which is preliminary data.</text>
</comment>
<gene>
    <name evidence="6" type="ORF">NG821_08880</name>
</gene>
<keyword evidence="2 4" id="KW-0238">DNA-binding</keyword>
<dbReference type="PANTHER" id="PTHR30349">
    <property type="entry name" value="PHAGE INTEGRASE-RELATED"/>
    <property type="match status" value="1"/>
</dbReference>
<proteinExistence type="predicted"/>
<evidence type="ECO:0000256" key="1">
    <source>
        <dbReference type="ARBA" id="ARBA00022908"/>
    </source>
</evidence>
<keyword evidence="7" id="KW-1185">Reference proteome</keyword>
<dbReference type="InterPro" id="IPR025269">
    <property type="entry name" value="SAM-like_dom"/>
</dbReference>
<feature type="domain" description="Core-binding (CB)" evidence="5">
    <location>
        <begin position="2"/>
        <end position="85"/>
    </location>
</feature>
<evidence type="ECO:0000256" key="4">
    <source>
        <dbReference type="PROSITE-ProRule" id="PRU01248"/>
    </source>
</evidence>
<reference evidence="6 7" key="1">
    <citation type="submission" date="2022-06" db="EMBL/GenBank/DDBJ databases">
        <title>A taxonomic note on the genus Prevotella: Description of four novel genera and emended description of the genera Hallella and Xylanibacter.</title>
        <authorList>
            <person name="Hitch T.C.A."/>
        </authorList>
    </citation>
    <scope>NUCLEOTIDE SEQUENCE [LARGE SCALE GENOMIC DNA]</scope>
    <source>
        <strain evidence="6 7">DSM 100619</strain>
    </source>
</reference>
<dbReference type="PROSITE" id="PS51900">
    <property type="entry name" value="CB"/>
    <property type="match status" value="1"/>
</dbReference>